<keyword evidence="3 4" id="KW-0472">Membrane</keyword>
<reference evidence="6" key="1">
    <citation type="submission" date="2025-08" db="UniProtKB">
        <authorList>
            <consortium name="RefSeq"/>
        </authorList>
    </citation>
    <scope>IDENTIFICATION</scope>
</reference>
<dbReference type="GeneID" id="100905017"/>
<feature type="transmembrane region" description="Helical" evidence="4">
    <location>
        <begin position="253"/>
        <end position="280"/>
    </location>
</feature>
<evidence type="ECO:0000256" key="3">
    <source>
        <dbReference type="ARBA" id="ARBA00023136"/>
    </source>
</evidence>
<keyword evidence="2 4" id="KW-1133">Transmembrane helix</keyword>
<dbReference type="Proteomes" id="UP000694867">
    <property type="component" value="Unplaced"/>
</dbReference>
<evidence type="ECO:0000256" key="4">
    <source>
        <dbReference type="SAM" id="Phobius"/>
    </source>
</evidence>
<evidence type="ECO:0000313" key="5">
    <source>
        <dbReference type="Proteomes" id="UP000694867"/>
    </source>
</evidence>
<sequence>MPSRDTLRWLQTVNLNFIAVTYGMAIAVYGATLVDVADIYRESIRATSITLTARGLGSVFSSLIGALVYKFVNLQVVLMACVIFGAISALLTTVLPSIIYLHVLTFFVGCSMGFMEIGIHVWLQVIWKERSGSFFHFMNFMFGFGGIVGPFICEPFLRGMENDSRLYENVTASKAEFSSVSIEGNVTQLVNGGTSPERSGSRIFTAFCIIAAIHGINALSMIIPYCMDSSDFKASKETSYFKRDLPKHSRRTVLALLALYLTVGVTCEFGFSSMVFTFAVSHPSLHFTKSQAAFLTSLFWASYTVSRIVTTGLSLKFGVAQLIVGSHFIYVTSVVLMMFFLDTSPALVTWLGTALVAFGLSPYWSNGTAWSVLFIQLTPGSVGLIMVLISSGVMLIPFIVVSRISENPQFFLYSNTGLALLLTAVAAALILYGNTKALKKHKKENKARNPDLS</sequence>
<dbReference type="Gene3D" id="1.20.1250.20">
    <property type="entry name" value="MFS general substrate transporter like domains"/>
    <property type="match status" value="2"/>
</dbReference>
<feature type="transmembrane region" description="Helical" evidence="4">
    <location>
        <begin position="134"/>
        <end position="152"/>
    </location>
</feature>
<feature type="transmembrane region" description="Helical" evidence="4">
    <location>
        <begin position="203"/>
        <end position="226"/>
    </location>
</feature>
<keyword evidence="6" id="KW-0813">Transport</keyword>
<feature type="transmembrane region" description="Helical" evidence="4">
    <location>
        <begin position="347"/>
        <end position="365"/>
    </location>
</feature>
<protein>
    <submittedName>
        <fullName evidence="6">Sodium-dependent glucose transporter 1</fullName>
    </submittedName>
</protein>
<dbReference type="RefSeq" id="XP_003748191.1">
    <property type="nucleotide sequence ID" value="XM_003748143.1"/>
</dbReference>
<feature type="transmembrane region" description="Helical" evidence="4">
    <location>
        <begin position="292"/>
        <end position="310"/>
    </location>
</feature>
<evidence type="ECO:0000256" key="1">
    <source>
        <dbReference type="ARBA" id="ARBA00022692"/>
    </source>
</evidence>
<dbReference type="SUPFAM" id="SSF103473">
    <property type="entry name" value="MFS general substrate transporter"/>
    <property type="match status" value="1"/>
</dbReference>
<feature type="transmembrane region" description="Helical" evidence="4">
    <location>
        <begin position="106"/>
        <end position="127"/>
    </location>
</feature>
<name>A0AAJ6QYK5_9ACAR</name>
<proteinExistence type="predicted"/>
<keyword evidence="1 4" id="KW-0812">Transmembrane</keyword>
<dbReference type="KEGG" id="goe:100905017"/>
<evidence type="ECO:0000313" key="6">
    <source>
        <dbReference type="RefSeq" id="XP_003748191.1"/>
    </source>
</evidence>
<feature type="transmembrane region" description="Helical" evidence="4">
    <location>
        <begin position="377"/>
        <end position="400"/>
    </location>
</feature>
<feature type="transmembrane region" description="Helical" evidence="4">
    <location>
        <begin position="412"/>
        <end position="433"/>
    </location>
</feature>
<keyword evidence="6" id="KW-0762">Sugar transport</keyword>
<dbReference type="AlphaFoldDB" id="A0AAJ6QYK5"/>
<feature type="transmembrane region" description="Helical" evidence="4">
    <location>
        <begin position="76"/>
        <end position="100"/>
    </location>
</feature>
<organism evidence="5 6">
    <name type="scientific">Galendromus occidentalis</name>
    <name type="common">western predatory mite</name>
    <dbReference type="NCBI Taxonomy" id="34638"/>
    <lineage>
        <taxon>Eukaryota</taxon>
        <taxon>Metazoa</taxon>
        <taxon>Ecdysozoa</taxon>
        <taxon>Arthropoda</taxon>
        <taxon>Chelicerata</taxon>
        <taxon>Arachnida</taxon>
        <taxon>Acari</taxon>
        <taxon>Parasitiformes</taxon>
        <taxon>Mesostigmata</taxon>
        <taxon>Gamasina</taxon>
        <taxon>Phytoseioidea</taxon>
        <taxon>Phytoseiidae</taxon>
        <taxon>Typhlodrominae</taxon>
        <taxon>Galendromus</taxon>
    </lineage>
</organism>
<accession>A0AAJ6QYK5</accession>
<dbReference type="PANTHER" id="PTHR23121:SF10">
    <property type="entry name" value="MAJOR FACILITATOR SUPERFAMILY DOMAIN-CONTAINING PROTEIN 4A"/>
    <property type="match status" value="1"/>
</dbReference>
<feature type="transmembrane region" description="Helical" evidence="4">
    <location>
        <begin position="12"/>
        <end position="31"/>
    </location>
</feature>
<feature type="transmembrane region" description="Helical" evidence="4">
    <location>
        <begin position="322"/>
        <end position="341"/>
    </location>
</feature>
<dbReference type="PANTHER" id="PTHR23121">
    <property type="entry name" value="SODIUM-DEPENDENT GLUCOSE TRANSPORTER 1"/>
    <property type="match status" value="1"/>
</dbReference>
<evidence type="ECO:0000256" key="2">
    <source>
        <dbReference type="ARBA" id="ARBA00022989"/>
    </source>
</evidence>
<gene>
    <name evidence="6" type="primary">LOC100905017</name>
</gene>
<keyword evidence="5" id="KW-1185">Reference proteome</keyword>
<dbReference type="InterPro" id="IPR036259">
    <property type="entry name" value="MFS_trans_sf"/>
</dbReference>
<feature type="transmembrane region" description="Helical" evidence="4">
    <location>
        <begin position="51"/>
        <end position="69"/>
    </location>
</feature>